<accession>A0A8J4A055</accession>
<dbReference type="RefSeq" id="WP_203932600.1">
    <property type="nucleotide sequence ID" value="NZ_BOPH01000105.1"/>
</dbReference>
<gene>
    <name evidence="2" type="ORF">Voc01_076680</name>
</gene>
<dbReference type="AlphaFoldDB" id="A0A8J4A055"/>
<reference evidence="2" key="1">
    <citation type="submission" date="2021-01" db="EMBL/GenBank/DDBJ databases">
        <title>Whole genome shotgun sequence of Virgisporangium ochraceum NBRC 16418.</title>
        <authorList>
            <person name="Komaki H."/>
            <person name="Tamura T."/>
        </authorList>
    </citation>
    <scope>NUCLEOTIDE SEQUENCE</scope>
    <source>
        <strain evidence="2">NBRC 16418</strain>
    </source>
</reference>
<dbReference type="PANTHER" id="PTHR31527">
    <property type="entry name" value="RE64534P"/>
    <property type="match status" value="1"/>
</dbReference>
<evidence type="ECO:0000313" key="2">
    <source>
        <dbReference type="EMBL" id="GIJ72751.1"/>
    </source>
</evidence>
<evidence type="ECO:0000259" key="1">
    <source>
        <dbReference type="Pfam" id="PF09347"/>
    </source>
</evidence>
<proteinExistence type="predicted"/>
<keyword evidence="3" id="KW-1185">Reference proteome</keyword>
<name>A0A8J4A055_9ACTN</name>
<protein>
    <recommendedName>
        <fullName evidence="1">DUF1989 domain-containing protein</fullName>
    </recommendedName>
</protein>
<dbReference type="PANTHER" id="PTHR31527:SF0">
    <property type="entry name" value="RE64534P"/>
    <property type="match status" value="1"/>
</dbReference>
<comment type="caution">
    <text evidence="2">The sequence shown here is derived from an EMBL/GenBank/DDBJ whole genome shotgun (WGS) entry which is preliminary data.</text>
</comment>
<dbReference type="EMBL" id="BOPH01000105">
    <property type="protein sequence ID" value="GIJ72751.1"/>
    <property type="molecule type" value="Genomic_DNA"/>
</dbReference>
<dbReference type="InterPro" id="IPR018959">
    <property type="entry name" value="DUF1989"/>
</dbReference>
<organism evidence="2 3">
    <name type="scientific">Virgisporangium ochraceum</name>
    <dbReference type="NCBI Taxonomy" id="65505"/>
    <lineage>
        <taxon>Bacteria</taxon>
        <taxon>Bacillati</taxon>
        <taxon>Actinomycetota</taxon>
        <taxon>Actinomycetes</taxon>
        <taxon>Micromonosporales</taxon>
        <taxon>Micromonosporaceae</taxon>
        <taxon>Virgisporangium</taxon>
    </lineage>
</organism>
<sequence length="194" mass="20315">MTVIVPAAGGMAWELSAGTRLRVVDVEGGQTGDVFAVAADDLSDGQSNGRSFDYGGTVRLTTGSVLYSRRSRPLLRIVADEVGVHDFLYAPCSQEMYEIGYGATGPRPNCFDNLTTSLGAFGVPAATVTIAFNVFMRADVAPDGRLTIRPPTVTAGQGVTFQAERDLVVAVTACPAATCNDGKLLPLGVDIDPQ</sequence>
<dbReference type="Proteomes" id="UP000635606">
    <property type="component" value="Unassembled WGS sequence"/>
</dbReference>
<dbReference type="Pfam" id="PF09347">
    <property type="entry name" value="DUF1989"/>
    <property type="match status" value="1"/>
</dbReference>
<feature type="domain" description="DUF1989" evidence="1">
    <location>
        <begin position="4"/>
        <end position="168"/>
    </location>
</feature>
<evidence type="ECO:0000313" key="3">
    <source>
        <dbReference type="Proteomes" id="UP000635606"/>
    </source>
</evidence>